<dbReference type="AlphaFoldDB" id="A0A3G9IX58"/>
<keyword evidence="1" id="KW-0680">Restriction system</keyword>
<dbReference type="SUPFAM" id="SSF116734">
    <property type="entry name" value="DNA methylase specificity domain"/>
    <property type="match status" value="1"/>
</dbReference>
<dbReference type="EMBL" id="AP019308">
    <property type="protein sequence ID" value="BBH23116.1"/>
    <property type="molecule type" value="Genomic_DNA"/>
</dbReference>
<dbReference type="GO" id="GO:0003677">
    <property type="term" value="F:DNA binding"/>
    <property type="evidence" value="ECO:0007669"/>
    <property type="project" value="UniProtKB-KW"/>
</dbReference>
<dbReference type="Proteomes" id="UP000275368">
    <property type="component" value="Chromosome"/>
</dbReference>
<name>A0A3G9IX58_9BACL</name>
<proteinExistence type="predicted"/>
<accession>A0A3G9IX58</accession>
<evidence type="ECO:0008006" key="5">
    <source>
        <dbReference type="Google" id="ProtNLM"/>
    </source>
</evidence>
<sequence length="197" mass="22488">MLNLADYGNVVQGANLSRVQATPGLSSVMLMLYSMKEMNESLGNENRSHDKPQEILVSENKAKELPVTDENMVLLNLISHRAATVRLEYMGRLVPSNFAIIRVNEALYAPYLEWYLNESPESRKYLSEATQGTTVAALSIQKLRALPMVVPSLKEQKIIGDVYRSLLNKKRLLMQRIYLEEKSINQQLWSYLQEGLR</sequence>
<dbReference type="Gene3D" id="3.90.220.20">
    <property type="entry name" value="DNA methylase specificity domains"/>
    <property type="match status" value="1"/>
</dbReference>
<protein>
    <recommendedName>
        <fullName evidence="5">Type I restriction modification DNA specificity domain-containing protein</fullName>
    </recommendedName>
</protein>
<dbReference type="KEGG" id="pbk:Back11_44610"/>
<evidence type="ECO:0000256" key="2">
    <source>
        <dbReference type="ARBA" id="ARBA00023125"/>
    </source>
</evidence>
<reference evidence="3 4" key="1">
    <citation type="submission" date="2018-11" db="EMBL/GenBank/DDBJ databases">
        <title>Complete genome sequence of Paenibacillus baekrokdamisoli strain KCTC 33723.</title>
        <authorList>
            <person name="Kang S.W."/>
            <person name="Lee K.C."/>
            <person name="Kim K.K."/>
            <person name="Kim J.S."/>
            <person name="Kim D.S."/>
            <person name="Ko S.H."/>
            <person name="Yang S.H."/>
            <person name="Lee J.S."/>
        </authorList>
    </citation>
    <scope>NUCLEOTIDE SEQUENCE [LARGE SCALE GENOMIC DNA]</scope>
    <source>
        <strain evidence="3 4">KCTC 33723</strain>
    </source>
</reference>
<keyword evidence="4" id="KW-1185">Reference proteome</keyword>
<gene>
    <name evidence="3" type="ORF">Back11_44610</name>
</gene>
<evidence type="ECO:0000313" key="4">
    <source>
        <dbReference type="Proteomes" id="UP000275368"/>
    </source>
</evidence>
<keyword evidence="2" id="KW-0238">DNA-binding</keyword>
<dbReference type="InterPro" id="IPR044946">
    <property type="entry name" value="Restrct_endonuc_typeI_TRD_sf"/>
</dbReference>
<organism evidence="3 4">
    <name type="scientific">Paenibacillus baekrokdamisoli</name>
    <dbReference type="NCBI Taxonomy" id="1712516"/>
    <lineage>
        <taxon>Bacteria</taxon>
        <taxon>Bacillati</taxon>
        <taxon>Bacillota</taxon>
        <taxon>Bacilli</taxon>
        <taxon>Bacillales</taxon>
        <taxon>Paenibacillaceae</taxon>
        <taxon>Paenibacillus</taxon>
    </lineage>
</organism>
<evidence type="ECO:0000256" key="1">
    <source>
        <dbReference type="ARBA" id="ARBA00022747"/>
    </source>
</evidence>
<evidence type="ECO:0000313" key="3">
    <source>
        <dbReference type="EMBL" id="BBH23116.1"/>
    </source>
</evidence>
<dbReference type="GO" id="GO:0009307">
    <property type="term" value="P:DNA restriction-modification system"/>
    <property type="evidence" value="ECO:0007669"/>
    <property type="project" value="UniProtKB-KW"/>
</dbReference>